<reference evidence="3" key="1">
    <citation type="journal article" date="2013" name="Nat. Genet.">
        <title>The duck genome and transcriptome provide insight into an avian influenza virus reservoir species.</title>
        <authorList>
            <person name="Huang Y."/>
            <person name="Li Y."/>
            <person name="Burt D.W."/>
            <person name="Chen H."/>
            <person name="Zhang Y."/>
            <person name="Qian W."/>
            <person name="Kim H."/>
            <person name="Gan S."/>
            <person name="Zhao Y."/>
            <person name="Li J."/>
            <person name="Yi K."/>
            <person name="Feng H."/>
            <person name="Zhu P."/>
            <person name="Li B."/>
            <person name="Liu Q."/>
            <person name="Fairley S."/>
            <person name="Magor K.E."/>
            <person name="Du Z."/>
            <person name="Hu X."/>
            <person name="Goodman L."/>
            <person name="Tafer H."/>
            <person name="Vignal A."/>
            <person name="Lee T."/>
            <person name="Kim K.W."/>
            <person name="Sheng Z."/>
            <person name="An Y."/>
            <person name="Searle S."/>
            <person name="Herrero J."/>
            <person name="Groenen M.A."/>
            <person name="Crooijmans R.P."/>
            <person name="Faraut T."/>
            <person name="Cai Q."/>
            <person name="Webster R.G."/>
            <person name="Aldridge J.R."/>
            <person name="Warren W.C."/>
            <person name="Bartschat S."/>
            <person name="Kehr S."/>
            <person name="Marz M."/>
            <person name="Stadler P.F."/>
            <person name="Smith J."/>
            <person name="Kraus R.H."/>
            <person name="Zhao Y."/>
            <person name="Ren L."/>
            <person name="Fei J."/>
            <person name="Morisson M."/>
            <person name="Kaiser P."/>
            <person name="Griffin D.K."/>
            <person name="Rao M."/>
            <person name="Pitel F."/>
            <person name="Wang J."/>
            <person name="Li N."/>
        </authorList>
    </citation>
    <scope>NUCLEOTIDE SEQUENCE [LARGE SCALE GENOMIC DNA]</scope>
</reference>
<organism evidence="2 3">
    <name type="scientific">Anas platyrhynchos</name>
    <name type="common">Mallard</name>
    <name type="synonym">Anas boschas</name>
    <dbReference type="NCBI Taxonomy" id="8839"/>
    <lineage>
        <taxon>Eukaryota</taxon>
        <taxon>Metazoa</taxon>
        <taxon>Chordata</taxon>
        <taxon>Craniata</taxon>
        <taxon>Vertebrata</taxon>
        <taxon>Euteleostomi</taxon>
        <taxon>Archelosauria</taxon>
        <taxon>Archosauria</taxon>
        <taxon>Dinosauria</taxon>
        <taxon>Saurischia</taxon>
        <taxon>Theropoda</taxon>
        <taxon>Coelurosauria</taxon>
        <taxon>Aves</taxon>
        <taxon>Neognathae</taxon>
        <taxon>Galloanserae</taxon>
        <taxon>Anseriformes</taxon>
        <taxon>Anatidae</taxon>
        <taxon>Anatinae</taxon>
        <taxon>Anas</taxon>
    </lineage>
</organism>
<dbReference type="EMBL" id="KB743438">
    <property type="protein sequence ID" value="EOA98725.1"/>
    <property type="molecule type" value="Genomic_DNA"/>
</dbReference>
<evidence type="ECO:0000313" key="2">
    <source>
        <dbReference type="EMBL" id="EOA98725.1"/>
    </source>
</evidence>
<dbReference type="AlphaFoldDB" id="R0JN09"/>
<keyword evidence="3" id="KW-1185">Reference proteome</keyword>
<evidence type="ECO:0000313" key="3">
    <source>
        <dbReference type="Proteomes" id="UP000296049"/>
    </source>
</evidence>
<gene>
    <name evidence="2" type="ORF">Anapl_13678</name>
</gene>
<sequence length="602" mass="66984">MAQESRTRRELFILKGYFAMAALNHRLALSVQATEVSSPSTVTDTEGSFGDVSADKSGKALTRPKGCSRGAVEVPEGVAEAGKLEQQVMRALRSTETSPHRRVQIFVQLLQQSVPFGLINLKKKTKTTSCIQLLHPVFNPACRKQTREKYGFETRSTANPPYLNDHQHPVLETQGRSDLLLFKALPHQLPELCSVRKAPFNCCCFATASPHPRSNTRIVNWELQRKGKYPTNAVQDFADAQVCKMPLDHLLSLLCSEEGDASYQLNSKQEAGEREESQGKATCHQLFYGAQTLLPKCFWLRIANHHQDSAFPIARLKICCFPTLILGQRAPLATFQQSHGYQDTWLTRGYYLAVDIFNLKGKIFSSSSAEKVCARGKVAGIFPEKEQTMRFSISVHNASAEMLSMKVSAKLEKNVGIVTSESKASSTPMEQARLLVAFKQLMNLAGLLIAEDTELQKRISLLRMGQYQNHTGYLTLLQTARATSFLVRSHKTLQKAWPLEKTHMGETSVREILANASRVGFECKVVNETAVSSPHPWLTKIWVNMATYLINGCFNEASKIQSCSARVTVRMKSLGAAIAFSALRHCPEDISGKLSFLLCQPL</sequence>
<name>R0JN09_ANAPL</name>
<feature type="region of interest" description="Disordered" evidence="1">
    <location>
        <begin position="40"/>
        <end position="68"/>
    </location>
</feature>
<protein>
    <submittedName>
        <fullName evidence="2">Uncharacterized protein</fullName>
    </submittedName>
</protein>
<evidence type="ECO:0000256" key="1">
    <source>
        <dbReference type="SAM" id="MobiDB-lite"/>
    </source>
</evidence>
<proteinExistence type="predicted"/>
<accession>R0JN09</accession>
<dbReference type="Proteomes" id="UP000296049">
    <property type="component" value="Unassembled WGS sequence"/>
</dbReference>